<name>A0AAD1BHE0_PREIN</name>
<dbReference type="AlphaFoldDB" id="A0AAD1BHE0"/>
<evidence type="ECO:0000313" key="1">
    <source>
        <dbReference type="EMBL" id="BAR94781.1"/>
    </source>
</evidence>
<dbReference type="Proteomes" id="UP000067008">
    <property type="component" value="Chromosome 2"/>
</dbReference>
<organism evidence="1 2">
    <name type="scientific">Prevotella intermedia</name>
    <dbReference type="NCBI Taxonomy" id="28131"/>
    <lineage>
        <taxon>Bacteria</taxon>
        <taxon>Pseudomonadati</taxon>
        <taxon>Bacteroidota</taxon>
        <taxon>Bacteroidia</taxon>
        <taxon>Bacteroidales</taxon>
        <taxon>Prevotellaceae</taxon>
        <taxon>Prevotella</taxon>
    </lineage>
</organism>
<protein>
    <submittedName>
        <fullName evidence="1">Uncharacterized protein</fullName>
    </submittedName>
</protein>
<gene>
    <name evidence="1" type="ORF">PI172_0053</name>
</gene>
<reference evidence="1 2" key="1">
    <citation type="submission" date="2015-07" db="EMBL/GenBank/DDBJ databases">
        <title>Complete genome sequence of Prevotella intermedia strain 17-2.</title>
        <authorList>
            <person name="Nambu T."/>
        </authorList>
    </citation>
    <scope>NUCLEOTIDE SEQUENCE [LARGE SCALE GENOMIC DNA]</scope>
    <source>
        <strain evidence="1 2">17-2</strain>
    </source>
</reference>
<proteinExistence type="predicted"/>
<evidence type="ECO:0000313" key="2">
    <source>
        <dbReference type="Proteomes" id="UP000067008"/>
    </source>
</evidence>
<dbReference type="EMBL" id="AP014925">
    <property type="protein sequence ID" value="BAR94781.1"/>
    <property type="molecule type" value="Genomic_DNA"/>
</dbReference>
<accession>A0AAD1BHE0</accession>
<sequence>MNKFGFASSAAISWLCKWAVIVYPTKLVSRAESTEKHS</sequence>